<dbReference type="InterPro" id="IPR009081">
    <property type="entry name" value="PP-bd_ACP"/>
</dbReference>
<comment type="caution">
    <text evidence="4">The sequence shown here is derived from an EMBL/GenBank/DDBJ whole genome shotgun (WGS) entry which is preliminary data.</text>
</comment>
<dbReference type="GO" id="GO:0031177">
    <property type="term" value="F:phosphopantetheine binding"/>
    <property type="evidence" value="ECO:0007669"/>
    <property type="project" value="InterPro"/>
</dbReference>
<keyword evidence="2" id="KW-0597">Phosphoprotein</keyword>
<evidence type="ECO:0000313" key="4">
    <source>
        <dbReference type="EMBL" id="MBG0567775.1"/>
    </source>
</evidence>
<dbReference type="PROSITE" id="PS00012">
    <property type="entry name" value="PHOSPHOPANTETHEINE"/>
    <property type="match status" value="1"/>
</dbReference>
<feature type="domain" description="Carrier" evidence="3">
    <location>
        <begin position="4"/>
        <end position="79"/>
    </location>
</feature>
<dbReference type="PROSITE" id="PS50075">
    <property type="entry name" value="CARRIER"/>
    <property type="match status" value="1"/>
</dbReference>
<dbReference type="SUPFAM" id="SSF47336">
    <property type="entry name" value="ACP-like"/>
    <property type="match status" value="1"/>
</dbReference>
<dbReference type="SMART" id="SM00823">
    <property type="entry name" value="PKS_PP"/>
    <property type="match status" value="1"/>
</dbReference>
<dbReference type="InterPro" id="IPR020806">
    <property type="entry name" value="PKS_PP-bd"/>
</dbReference>
<dbReference type="EMBL" id="JADQTO010000030">
    <property type="protein sequence ID" value="MBG0567775.1"/>
    <property type="molecule type" value="Genomic_DNA"/>
</dbReference>
<dbReference type="InterPro" id="IPR036736">
    <property type="entry name" value="ACP-like_sf"/>
</dbReference>
<proteinExistence type="predicted"/>
<reference evidence="4" key="1">
    <citation type="submission" date="2020-11" db="EMBL/GenBank/DDBJ databases">
        <title>Isolation and identification of active actinomycetes.</title>
        <authorList>
            <person name="Sun X."/>
        </authorList>
    </citation>
    <scope>NUCLEOTIDE SEQUENCE</scope>
    <source>
        <strain evidence="4">NEAU-A11</strain>
    </source>
</reference>
<protein>
    <submittedName>
        <fullName evidence="4">Acyl carrier protein</fullName>
    </submittedName>
</protein>
<keyword evidence="5" id="KW-1185">Reference proteome</keyword>
<dbReference type="AlphaFoldDB" id="A0A931CMS2"/>
<organism evidence="4 5">
    <name type="scientific">Actinoplanes aureus</name>
    <dbReference type="NCBI Taxonomy" id="2792083"/>
    <lineage>
        <taxon>Bacteria</taxon>
        <taxon>Bacillati</taxon>
        <taxon>Actinomycetota</taxon>
        <taxon>Actinomycetes</taxon>
        <taxon>Micromonosporales</taxon>
        <taxon>Micromonosporaceae</taxon>
        <taxon>Actinoplanes</taxon>
    </lineage>
</organism>
<keyword evidence="1" id="KW-0596">Phosphopantetheine</keyword>
<sequence>MAVALDRTELIALIADVLDLNPEVITDDAHFIDDLGVDSLLALELAVALERRCQIKIESTEIVDVESLRDVITLLDRKLTIAA</sequence>
<gene>
    <name evidence="4" type="ORF">I4J89_40655</name>
</gene>
<accession>A0A931CMS2</accession>
<dbReference type="Pfam" id="PF00550">
    <property type="entry name" value="PP-binding"/>
    <property type="match status" value="1"/>
</dbReference>
<evidence type="ECO:0000256" key="1">
    <source>
        <dbReference type="ARBA" id="ARBA00022450"/>
    </source>
</evidence>
<dbReference type="Proteomes" id="UP000598146">
    <property type="component" value="Unassembled WGS sequence"/>
</dbReference>
<dbReference type="InterPro" id="IPR006162">
    <property type="entry name" value="Ppantetheine_attach_site"/>
</dbReference>
<dbReference type="Gene3D" id="1.10.1200.10">
    <property type="entry name" value="ACP-like"/>
    <property type="match status" value="1"/>
</dbReference>
<evidence type="ECO:0000256" key="2">
    <source>
        <dbReference type="ARBA" id="ARBA00022553"/>
    </source>
</evidence>
<evidence type="ECO:0000313" key="5">
    <source>
        <dbReference type="Proteomes" id="UP000598146"/>
    </source>
</evidence>
<evidence type="ECO:0000259" key="3">
    <source>
        <dbReference type="PROSITE" id="PS50075"/>
    </source>
</evidence>
<dbReference type="RefSeq" id="WP_196419550.1">
    <property type="nucleotide sequence ID" value="NZ_JADQTO010000030.1"/>
</dbReference>
<name>A0A931CMS2_9ACTN</name>